<keyword evidence="2" id="KW-0489">Methyltransferase</keyword>
<dbReference type="AlphaFoldDB" id="A0AA42B8I8"/>
<organism evidence="2 3">
    <name type="scientific">Echinimonas agarilytica</name>
    <dbReference type="NCBI Taxonomy" id="1215918"/>
    <lineage>
        <taxon>Bacteria</taxon>
        <taxon>Pseudomonadati</taxon>
        <taxon>Pseudomonadota</taxon>
        <taxon>Gammaproteobacteria</taxon>
        <taxon>Alteromonadales</taxon>
        <taxon>Echinimonadaceae</taxon>
        <taxon>Echinimonas</taxon>
    </lineage>
</organism>
<dbReference type="Gene3D" id="3.40.1010.10">
    <property type="entry name" value="Cobalt-precorrin-4 Transmethylase, Domain 1"/>
    <property type="match status" value="1"/>
</dbReference>
<dbReference type="Proteomes" id="UP001165393">
    <property type="component" value="Unassembled WGS sequence"/>
</dbReference>
<comment type="caution">
    <text evidence="2">The sequence shown here is derived from an EMBL/GenBank/DDBJ whole genome shotgun (WGS) entry which is preliminary data.</text>
</comment>
<dbReference type="SUPFAM" id="SSF53790">
    <property type="entry name" value="Tetrapyrrole methylase"/>
    <property type="match status" value="1"/>
</dbReference>
<dbReference type="InterPro" id="IPR000878">
    <property type="entry name" value="4pyrrol_Mease"/>
</dbReference>
<dbReference type="EMBL" id="JAMQGP010000008">
    <property type="protein sequence ID" value="MCM2680994.1"/>
    <property type="molecule type" value="Genomic_DNA"/>
</dbReference>
<dbReference type="RefSeq" id="WP_251262470.1">
    <property type="nucleotide sequence ID" value="NZ_JAMQGP010000008.1"/>
</dbReference>
<sequence>MPRQGSLVCISLGMRLAGHISPVSKSHLEKADVVFSAISDGVTELWLQELHPNVISLQQYYQEGKSRKVTYQQMVDAMVSAVRDGHRVVGAFYGHAGVFTYPSHKAIQICRNEGFEAHMEPGISAEDCLYADAGIDPGKYGCQSYEASQFMFYQRIIDPSAYLILWQVGVTGDKSLARFSTHQDYLAVLVELLRAHYPSEHQVMLYEAATLPIYETRMEWVTLDALPKAQMHLHTTLMVPPSVKLKSNTEILERLGKIAEAFD</sequence>
<dbReference type="GO" id="GO:0008168">
    <property type="term" value="F:methyltransferase activity"/>
    <property type="evidence" value="ECO:0007669"/>
    <property type="project" value="UniProtKB-KW"/>
</dbReference>
<gene>
    <name evidence="2" type="ORF">NAF29_15165</name>
</gene>
<keyword evidence="2" id="KW-0808">Transferase</keyword>
<reference evidence="2 3" key="1">
    <citation type="journal article" date="2013" name="Antonie Van Leeuwenhoek">
        <title>Echinimonas agarilytica gen. nov., sp. nov., a new gammaproteobacterium isolated from the sea urchin Strongylocentrotus intermedius.</title>
        <authorList>
            <person name="Nedashkovskaya O.I."/>
            <person name="Stenkova A.M."/>
            <person name="Zhukova N.V."/>
            <person name="Van Trappen S."/>
            <person name="Lee J.S."/>
            <person name="Kim S.B."/>
        </authorList>
    </citation>
    <scope>NUCLEOTIDE SEQUENCE [LARGE SCALE GENOMIC DNA]</scope>
    <source>
        <strain evidence="2 3">KMM 6351</strain>
    </source>
</reference>
<dbReference type="GO" id="GO:0032259">
    <property type="term" value="P:methylation"/>
    <property type="evidence" value="ECO:0007669"/>
    <property type="project" value="UniProtKB-KW"/>
</dbReference>
<evidence type="ECO:0000313" key="2">
    <source>
        <dbReference type="EMBL" id="MCM2680994.1"/>
    </source>
</evidence>
<dbReference type="InterPro" id="IPR014777">
    <property type="entry name" value="4pyrrole_Mease_sub1"/>
</dbReference>
<name>A0AA42B8I8_9GAMM</name>
<protein>
    <submittedName>
        <fullName evidence="2">SAM-dependent methyltransferase</fullName>
    </submittedName>
</protein>
<feature type="domain" description="Tetrapyrrole methylase" evidence="1">
    <location>
        <begin position="7"/>
        <end position="212"/>
    </location>
</feature>
<proteinExistence type="predicted"/>
<dbReference type="CDD" id="cd19916">
    <property type="entry name" value="OphMA_like"/>
    <property type="match status" value="1"/>
</dbReference>
<dbReference type="Pfam" id="PF00590">
    <property type="entry name" value="TP_methylase"/>
    <property type="match status" value="1"/>
</dbReference>
<evidence type="ECO:0000259" key="1">
    <source>
        <dbReference type="Pfam" id="PF00590"/>
    </source>
</evidence>
<accession>A0AA42B8I8</accession>
<keyword evidence="3" id="KW-1185">Reference proteome</keyword>
<dbReference type="InterPro" id="IPR035996">
    <property type="entry name" value="4pyrrol_Methylase_sf"/>
</dbReference>
<evidence type="ECO:0000313" key="3">
    <source>
        <dbReference type="Proteomes" id="UP001165393"/>
    </source>
</evidence>